<evidence type="ECO:0000256" key="5">
    <source>
        <dbReference type="ARBA" id="ARBA00022630"/>
    </source>
</evidence>
<proteinExistence type="inferred from homology"/>
<dbReference type="NCBIfam" id="NF007955">
    <property type="entry name" value="PRK10674.1"/>
    <property type="match status" value="1"/>
</dbReference>
<dbReference type="Gene3D" id="1.10.579.10">
    <property type="entry name" value="DNA Cyclobutane Dipyrimidine Photolyase, subunit A, domain 3"/>
    <property type="match status" value="1"/>
</dbReference>
<dbReference type="AlphaFoldDB" id="A0A553JGR9"/>
<evidence type="ECO:0000256" key="1">
    <source>
        <dbReference type="ARBA" id="ARBA00001932"/>
    </source>
</evidence>
<name>A0A553JGR9_SHEHA</name>
<comment type="cofactor">
    <cofactor evidence="1">
        <name>(6R)-5,10-methylene-5,6,7,8-tetrahydrofolate</name>
        <dbReference type="ChEBI" id="CHEBI:15636"/>
    </cofactor>
</comment>
<dbReference type="Pfam" id="PF00875">
    <property type="entry name" value="DNA_photolyase"/>
    <property type="match status" value="1"/>
</dbReference>
<evidence type="ECO:0000256" key="11">
    <source>
        <dbReference type="ARBA" id="ARBA00083107"/>
    </source>
</evidence>
<dbReference type="GO" id="GO:0003904">
    <property type="term" value="F:deoxyribodipyrimidine photo-lyase activity"/>
    <property type="evidence" value="ECO:0007669"/>
    <property type="project" value="UniProtKB-EC"/>
</dbReference>
<dbReference type="InterPro" id="IPR036155">
    <property type="entry name" value="Crypto/Photolyase_N_sf"/>
</dbReference>
<feature type="binding site" evidence="12">
    <location>
        <begin position="249"/>
        <end position="253"/>
    </location>
    <ligand>
        <name>FAD</name>
        <dbReference type="ChEBI" id="CHEBI:57692"/>
    </ligand>
</feature>
<evidence type="ECO:0000256" key="4">
    <source>
        <dbReference type="ARBA" id="ARBA00014046"/>
    </source>
</evidence>
<accession>A0A553JGR9</accession>
<evidence type="ECO:0000256" key="14">
    <source>
        <dbReference type="RuleBase" id="RU004182"/>
    </source>
</evidence>
<dbReference type="PROSITE" id="PS00691">
    <property type="entry name" value="DNA_PHOTOLYASES_1_2"/>
    <property type="match status" value="1"/>
</dbReference>
<dbReference type="PANTHER" id="PTHR11455">
    <property type="entry name" value="CRYPTOCHROME"/>
    <property type="match status" value="1"/>
</dbReference>
<feature type="site" description="Electron transfer via tryptophanyl radical" evidence="13">
    <location>
        <position position="323"/>
    </location>
</feature>
<keyword evidence="7 14" id="KW-0157">Chromophore</keyword>
<evidence type="ECO:0000256" key="13">
    <source>
        <dbReference type="PIRSR" id="PIRSR602081-2"/>
    </source>
</evidence>
<dbReference type="GO" id="GO:0000719">
    <property type="term" value="P:photoreactive repair"/>
    <property type="evidence" value="ECO:0007669"/>
    <property type="project" value="UniProtKB-ARBA"/>
</dbReference>
<evidence type="ECO:0000256" key="9">
    <source>
        <dbReference type="ARBA" id="ARBA00033999"/>
    </source>
</evidence>
<evidence type="ECO:0000256" key="3">
    <source>
        <dbReference type="ARBA" id="ARBA00013149"/>
    </source>
</evidence>
<dbReference type="EC" id="4.1.99.3" evidence="3"/>
<feature type="site" description="Electron transfer via tryptophanyl radical" evidence="13">
    <location>
        <position position="376"/>
    </location>
</feature>
<evidence type="ECO:0000256" key="7">
    <source>
        <dbReference type="ARBA" id="ARBA00022991"/>
    </source>
</evidence>
<organism evidence="16 17">
    <name type="scientific">Shewanella hanedai</name>
    <name type="common">Alteromonas hanedai</name>
    <dbReference type="NCBI Taxonomy" id="25"/>
    <lineage>
        <taxon>Bacteria</taxon>
        <taxon>Pseudomonadati</taxon>
        <taxon>Pseudomonadota</taxon>
        <taxon>Gammaproteobacteria</taxon>
        <taxon>Alteromonadales</taxon>
        <taxon>Shewanellaceae</taxon>
        <taxon>Shewanella</taxon>
    </lineage>
</organism>
<dbReference type="GO" id="GO:0003677">
    <property type="term" value="F:DNA binding"/>
    <property type="evidence" value="ECO:0007669"/>
    <property type="project" value="TreeGrafter"/>
</dbReference>
<gene>
    <name evidence="16" type="primary">phrB</name>
    <name evidence="16" type="ORF">FN961_23490</name>
</gene>
<comment type="similarity">
    <text evidence="14">Belongs to the DNA photolyase family.</text>
</comment>
<dbReference type="InterPro" id="IPR014729">
    <property type="entry name" value="Rossmann-like_a/b/a_fold"/>
</dbReference>
<dbReference type="FunFam" id="1.10.579.10:FF:000003">
    <property type="entry name" value="Deoxyribodipyrimidine photo-lyase"/>
    <property type="match status" value="1"/>
</dbReference>
<evidence type="ECO:0000313" key="17">
    <source>
        <dbReference type="Proteomes" id="UP000318126"/>
    </source>
</evidence>
<comment type="similarity">
    <text evidence="2">Belongs to the DNA photolyase class-1 family.</text>
</comment>
<dbReference type="Proteomes" id="UP000318126">
    <property type="component" value="Unassembled WGS sequence"/>
</dbReference>
<keyword evidence="5 12" id="KW-0285">Flavoprotein</keyword>
<evidence type="ECO:0000256" key="6">
    <source>
        <dbReference type="ARBA" id="ARBA00022827"/>
    </source>
</evidence>
<dbReference type="InterPro" id="IPR018394">
    <property type="entry name" value="DNA_photolyase_1_CS_C"/>
</dbReference>
<dbReference type="PRINTS" id="PR00147">
    <property type="entry name" value="DNAPHOTLYASE"/>
</dbReference>
<feature type="site" description="Electron transfer via tryptophanyl radical" evidence="13">
    <location>
        <position position="399"/>
    </location>
</feature>
<reference evidence="17" key="1">
    <citation type="submission" date="2019-07" db="EMBL/GenBank/DDBJ databases">
        <title>Shewanella sp. YLB-08 draft genomic sequence.</title>
        <authorList>
            <person name="Yu L."/>
        </authorList>
    </citation>
    <scope>NUCLEOTIDE SEQUENCE [LARGE SCALE GENOMIC DNA]</scope>
    <source>
        <strain evidence="17">JCM 20706</strain>
    </source>
</reference>
<dbReference type="PANTHER" id="PTHR11455:SF9">
    <property type="entry name" value="CRYPTOCHROME CIRCADIAN CLOCK 5 ISOFORM X1"/>
    <property type="match status" value="1"/>
</dbReference>
<comment type="function">
    <text evidence="10">Involved in repair of UV radiation-induced DNA damage. Catalyzes the light-dependent monomerization (300-600 nm) of cyclobutyl pyrimidine dimers (in cis-syn configuration), which are formed between adjacent bases on the same DNA strand upon exposure to ultraviolet radiation.</text>
</comment>
<protein>
    <recommendedName>
        <fullName evidence="4">Deoxyribodipyrimidine photo-lyase</fullName>
        <ecNumber evidence="3">4.1.99.3</ecNumber>
    </recommendedName>
    <alternativeName>
        <fullName evidence="8">DNA photolyase</fullName>
    </alternativeName>
    <alternativeName>
        <fullName evidence="11">Photoreactivating enzyme</fullName>
    </alternativeName>
</protein>
<dbReference type="InterPro" id="IPR006050">
    <property type="entry name" value="DNA_photolyase_N"/>
</dbReference>
<dbReference type="EMBL" id="VKGK01000045">
    <property type="protein sequence ID" value="TRY11649.1"/>
    <property type="molecule type" value="Genomic_DNA"/>
</dbReference>
<dbReference type="SUPFAM" id="SSF48173">
    <property type="entry name" value="Cryptochrome/photolyase FAD-binding domain"/>
    <property type="match status" value="1"/>
</dbReference>
<feature type="domain" description="Photolyase/cryptochrome alpha/beta" evidence="15">
    <location>
        <begin position="1"/>
        <end position="128"/>
    </location>
</feature>
<feature type="binding site" evidence="12">
    <location>
        <begin position="389"/>
        <end position="391"/>
    </location>
    <ligand>
        <name>FAD</name>
        <dbReference type="ChEBI" id="CHEBI:57692"/>
    </ligand>
</feature>
<dbReference type="PROSITE" id="PS51645">
    <property type="entry name" value="PHR_CRY_ALPHA_BETA"/>
    <property type="match status" value="1"/>
</dbReference>
<dbReference type="GO" id="GO:0071949">
    <property type="term" value="F:FAD binding"/>
    <property type="evidence" value="ECO:0007669"/>
    <property type="project" value="TreeGrafter"/>
</dbReference>
<evidence type="ECO:0000256" key="2">
    <source>
        <dbReference type="ARBA" id="ARBA00005862"/>
    </source>
</evidence>
<evidence type="ECO:0000256" key="10">
    <source>
        <dbReference type="ARBA" id="ARBA00059220"/>
    </source>
</evidence>
<sequence length="483" mass="56302">MSLLWIRRDLRSFDNPALNQAVQSGCRYALYISTPKQWHLHHDAQIKLDFMRRHLLEMGRHLTQYGIELVHVSVTDFNEQQDCLINFCHDHQIEHVFANSEPEFNEQQRDKALLDSGLNITFYDCDVIASRGRILNQSGEMFKVFTPFKKAWLKHIRESGAECIGWPKVPDNLPQSHIIFAEQKLALLSQQLNSFDADENQSEEDCHSSSLSSQWPLADELMEKVVPHFLDDKVGVYSETRDFPGIKGTSGLSPYLAIGALSARTLYQQLLHRYPQLIEDVNHPAFCWLNELIWRDFYKHLLFHYPKLSKCSPFQPKYAHTKWPGERVHFEAWTRGETGYPLVDAAMKQLIKTGWMHNRLRMVVASFLTKHLLVDWRLGEQFFMEHLIDGDFTANNGGWQWAASTGCDAQPYFRVFNPILQSQRFDPNGDFIRRYIPELKEIPNKYIHFPHEYMAQQGLTDIYCSLLVEHKAARLRAIAFYKG</sequence>
<dbReference type="RefSeq" id="WP_144042580.1">
    <property type="nucleotide sequence ID" value="NZ_BMPL01000048.1"/>
</dbReference>
<evidence type="ECO:0000256" key="12">
    <source>
        <dbReference type="PIRSR" id="PIRSR602081-1"/>
    </source>
</evidence>
<comment type="catalytic activity">
    <reaction evidence="9">
        <text>cyclobutadipyrimidine (in DNA) = 2 pyrimidine residues (in DNA).</text>
        <dbReference type="EC" id="4.1.99.3"/>
    </reaction>
</comment>
<dbReference type="Gene3D" id="3.40.50.620">
    <property type="entry name" value="HUPs"/>
    <property type="match status" value="1"/>
</dbReference>
<dbReference type="Pfam" id="PF03441">
    <property type="entry name" value="FAD_binding_7"/>
    <property type="match status" value="1"/>
</dbReference>
<dbReference type="OrthoDB" id="9772484at2"/>
<evidence type="ECO:0000256" key="8">
    <source>
        <dbReference type="ARBA" id="ARBA00031671"/>
    </source>
</evidence>
<feature type="binding site" evidence="12">
    <location>
        <begin position="291"/>
        <end position="298"/>
    </location>
    <ligand>
        <name>FAD</name>
        <dbReference type="ChEBI" id="CHEBI:57692"/>
    </ligand>
</feature>
<comment type="caution">
    <text evidence="16">The sequence shown here is derived from an EMBL/GenBank/DDBJ whole genome shotgun (WGS) entry which is preliminary data.</text>
</comment>
<evidence type="ECO:0000259" key="15">
    <source>
        <dbReference type="PROSITE" id="PS51645"/>
    </source>
</evidence>
<dbReference type="GO" id="GO:0009416">
    <property type="term" value="P:response to light stimulus"/>
    <property type="evidence" value="ECO:0007669"/>
    <property type="project" value="TreeGrafter"/>
</dbReference>
<dbReference type="Gene3D" id="1.25.40.80">
    <property type="match status" value="1"/>
</dbReference>
<evidence type="ECO:0000313" key="16">
    <source>
        <dbReference type="EMBL" id="TRY11649.1"/>
    </source>
</evidence>
<comment type="cofactor">
    <cofactor evidence="12">
        <name>FAD</name>
        <dbReference type="ChEBI" id="CHEBI:57692"/>
    </cofactor>
    <text evidence="12">Binds 1 FAD per subunit.</text>
</comment>
<keyword evidence="17" id="KW-1185">Reference proteome</keyword>
<dbReference type="InterPro" id="IPR036134">
    <property type="entry name" value="Crypto/Photolyase_FAD-like_sf"/>
</dbReference>
<dbReference type="InterPro" id="IPR002081">
    <property type="entry name" value="Cryptochrome/DNA_photolyase_1"/>
</dbReference>
<keyword evidence="16" id="KW-0456">Lyase</keyword>
<dbReference type="SUPFAM" id="SSF52425">
    <property type="entry name" value="Cryptochrome/photolyase, N-terminal domain"/>
    <property type="match status" value="1"/>
</dbReference>
<keyword evidence="6 12" id="KW-0274">FAD</keyword>
<feature type="binding site" evidence="12">
    <location>
        <position position="288"/>
    </location>
    <ligand>
        <name>FAD</name>
        <dbReference type="ChEBI" id="CHEBI:57692"/>
    </ligand>
</feature>
<feature type="binding site" evidence="12">
    <location>
        <position position="237"/>
    </location>
    <ligand>
        <name>FAD</name>
        <dbReference type="ChEBI" id="CHEBI:57692"/>
    </ligand>
</feature>
<dbReference type="InterPro" id="IPR005101">
    <property type="entry name" value="Cryptochr/Photolyase_FAD-bd"/>
</dbReference>